<organism evidence="2 3">
    <name type="scientific">Corynebacterium choanae</name>
    <dbReference type="NCBI Taxonomy" id="1862358"/>
    <lineage>
        <taxon>Bacteria</taxon>
        <taxon>Bacillati</taxon>
        <taxon>Actinomycetota</taxon>
        <taxon>Actinomycetes</taxon>
        <taxon>Mycobacteriales</taxon>
        <taxon>Corynebacteriaceae</taxon>
        <taxon>Corynebacterium</taxon>
    </lineage>
</organism>
<keyword evidence="3" id="KW-1185">Reference proteome</keyword>
<evidence type="ECO:0000313" key="3">
    <source>
        <dbReference type="Proteomes" id="UP000269019"/>
    </source>
</evidence>
<feature type="transmembrane region" description="Helical" evidence="1">
    <location>
        <begin position="6"/>
        <end position="25"/>
    </location>
</feature>
<accession>A0A3G6J895</accession>
<gene>
    <name evidence="2" type="ORF">CCHOA_09740</name>
</gene>
<dbReference type="EMBL" id="CP033896">
    <property type="protein sequence ID" value="AZA14331.1"/>
    <property type="molecule type" value="Genomic_DNA"/>
</dbReference>
<name>A0A3G6J895_9CORY</name>
<dbReference type="Proteomes" id="UP000269019">
    <property type="component" value="Chromosome"/>
</dbReference>
<protein>
    <submittedName>
        <fullName evidence="2">Uncharacterized protein</fullName>
    </submittedName>
</protein>
<keyword evidence="1" id="KW-1133">Transmembrane helix</keyword>
<keyword evidence="1" id="KW-0812">Transmembrane</keyword>
<sequence length="143" mass="15803">MIPGRLDAPIIAATVGILFAAVIAFKELPYTLTTLSDVLRVLGKYRWLRNYSRRCQDQQPAAGITHVAGGDAACHPQQAQIWETRESFEMTCRVGCVTRNQREQSGCAPRAQECTTQTTSCRIKASAVVPVSADRLPSFSHYF</sequence>
<keyword evidence="1" id="KW-0472">Membrane</keyword>
<proteinExistence type="predicted"/>
<evidence type="ECO:0000256" key="1">
    <source>
        <dbReference type="SAM" id="Phobius"/>
    </source>
</evidence>
<dbReference type="AlphaFoldDB" id="A0A3G6J895"/>
<reference evidence="2 3" key="1">
    <citation type="submission" date="2018-11" db="EMBL/GenBank/DDBJ databases">
        <authorList>
            <person name="Kleinhagauer T."/>
            <person name="Glaeser S.P."/>
            <person name="Spergser J."/>
            <person name="Ruckert C."/>
            <person name="Kaempfer P."/>
            <person name="Busse H.-J."/>
        </authorList>
    </citation>
    <scope>NUCLEOTIDE SEQUENCE [LARGE SCALE GENOMIC DNA]</scope>
    <source>
        <strain evidence="2 3">200CH</strain>
    </source>
</reference>
<evidence type="ECO:0000313" key="2">
    <source>
        <dbReference type="EMBL" id="AZA14331.1"/>
    </source>
</evidence>
<dbReference type="KEGG" id="ccho:CCHOA_09740"/>